<organism evidence="1 2">
    <name type="scientific">Odynerus spinipes</name>
    <dbReference type="NCBI Taxonomy" id="1348599"/>
    <lineage>
        <taxon>Eukaryota</taxon>
        <taxon>Metazoa</taxon>
        <taxon>Ecdysozoa</taxon>
        <taxon>Arthropoda</taxon>
        <taxon>Hexapoda</taxon>
        <taxon>Insecta</taxon>
        <taxon>Pterygota</taxon>
        <taxon>Neoptera</taxon>
        <taxon>Endopterygota</taxon>
        <taxon>Hymenoptera</taxon>
        <taxon>Apocrita</taxon>
        <taxon>Aculeata</taxon>
        <taxon>Vespoidea</taxon>
        <taxon>Vespidae</taxon>
        <taxon>Eumeninae</taxon>
        <taxon>Odynerus</taxon>
    </lineage>
</organism>
<keyword evidence="2" id="KW-1185">Reference proteome</keyword>
<dbReference type="EMBL" id="JAIFRP010000705">
    <property type="protein sequence ID" value="KAK2578038.1"/>
    <property type="molecule type" value="Genomic_DNA"/>
</dbReference>
<name>A0AAD9RE64_9HYME</name>
<reference evidence="1" key="1">
    <citation type="submission" date="2021-08" db="EMBL/GenBank/DDBJ databases">
        <authorList>
            <person name="Misof B."/>
            <person name="Oliver O."/>
            <person name="Podsiadlowski L."/>
            <person name="Donath A."/>
            <person name="Peters R."/>
            <person name="Mayer C."/>
            <person name="Rust J."/>
            <person name="Gunkel S."/>
            <person name="Lesny P."/>
            <person name="Martin S."/>
            <person name="Oeyen J.P."/>
            <person name="Petersen M."/>
            <person name="Panagiotis P."/>
            <person name="Wilbrandt J."/>
            <person name="Tanja T."/>
        </authorList>
    </citation>
    <scope>NUCLEOTIDE SEQUENCE</scope>
    <source>
        <strain evidence="1">GBR_01_08_01A</strain>
        <tissue evidence="1">Thorax + abdomen</tissue>
    </source>
</reference>
<proteinExistence type="predicted"/>
<sequence>MASSDGICGEYKKCDDNKYGKETCFESQPKELWRNNGTWLAQDPRRHWEMMLHCEIAMFPRPTPNLPLPSRMARFYWHLYTAKAKHRNFYQKVENRALSTTLGKILNCELQSKDMIISEQIVKLNTLDAVGRKKMINQFEQIILKHNTLESLCLEGLLLTRVEGIRLVLALYNSRKTMKCLYCWRAFKRKEGPLLVDTGNFTGSGLYIDRIPRKCDWFRAIGCLEYLNTLSVNYAYIATPTGDLLINLAKVLGSKWQWLQLLCLEGEIPDKINPNDGVGGYRIPDVAWMETRLWAPLLKVQFIFIGLPEYDRHKTFFARHTPMHTFALSSDIDLRFQHPWFLDSTIKTLCSWYSETLVSLNLQLWHQRDHLDSQLKNLFLRLPNLQIFEFTGEIRKLATLCAMCCQVRARKCSVNCINLHLQNVIHGEVNNDTFVKGIQCLLICFKKDFCEMNVIFDIDFYVS</sequence>
<dbReference type="Proteomes" id="UP001258017">
    <property type="component" value="Unassembled WGS sequence"/>
</dbReference>
<gene>
    <name evidence="1" type="ORF">KPH14_008455</name>
</gene>
<evidence type="ECO:0000313" key="2">
    <source>
        <dbReference type="Proteomes" id="UP001258017"/>
    </source>
</evidence>
<accession>A0AAD9RE64</accession>
<reference evidence="1" key="2">
    <citation type="journal article" date="2023" name="Commun. Biol.">
        <title>Intrasexual cuticular hydrocarbon dimorphism in a wasp sheds light on hydrocarbon biosynthesis genes in Hymenoptera.</title>
        <authorList>
            <person name="Moris V.C."/>
            <person name="Podsiadlowski L."/>
            <person name="Martin S."/>
            <person name="Oeyen J.P."/>
            <person name="Donath A."/>
            <person name="Petersen M."/>
            <person name="Wilbrandt J."/>
            <person name="Misof B."/>
            <person name="Liedtke D."/>
            <person name="Thamm M."/>
            <person name="Scheiner R."/>
            <person name="Schmitt T."/>
            <person name="Niehuis O."/>
        </authorList>
    </citation>
    <scope>NUCLEOTIDE SEQUENCE</scope>
    <source>
        <strain evidence="1">GBR_01_08_01A</strain>
    </source>
</reference>
<evidence type="ECO:0000313" key="1">
    <source>
        <dbReference type="EMBL" id="KAK2578038.1"/>
    </source>
</evidence>
<comment type="caution">
    <text evidence="1">The sequence shown here is derived from an EMBL/GenBank/DDBJ whole genome shotgun (WGS) entry which is preliminary data.</text>
</comment>
<protein>
    <submittedName>
        <fullName evidence="1">Uncharacterized protein</fullName>
    </submittedName>
</protein>
<dbReference type="AlphaFoldDB" id="A0AAD9RE64"/>